<name>B3PPQ6_RHIE6</name>
<gene>
    <name evidence="1" type="ordered locus">RHECIAT_CH0000774</name>
</gene>
<protein>
    <submittedName>
        <fullName evidence="1">Uncharacterized protein</fullName>
    </submittedName>
</protein>
<dbReference type="KEGG" id="rec:RHECIAT_CH0000774"/>
<sequence length="63" mass="7090">MIILPSQSQPAPNPFKRKFQSALTPSLIPLSVEWSQVISRNLAVNTQNTQLSDAYRAIWSDFS</sequence>
<proteinExistence type="predicted"/>
<dbReference type="EMBL" id="CP001074">
    <property type="protein sequence ID" value="ACE89763.1"/>
    <property type="molecule type" value="Genomic_DNA"/>
</dbReference>
<accession>B3PPQ6</accession>
<dbReference type="Proteomes" id="UP000008817">
    <property type="component" value="Chromosome"/>
</dbReference>
<reference evidence="1 2" key="1">
    <citation type="submission" date="2008-04" db="EMBL/GenBank/DDBJ databases">
        <title>Genome diversity and DNA divergence of Rhizobium etli.</title>
        <authorList>
            <person name="Gonzalez V."/>
            <person name="Acosta J.L."/>
            <person name="Santamaria R.I."/>
            <person name="Bustos P."/>
            <person name="Hernandez-Gonzalez I.L."/>
            <person name="Fernandez J.L."/>
            <person name="Diaz R."/>
            <person name="Flores M."/>
            <person name="Mora J."/>
            <person name="Palacios R."/>
            <person name="Davila G."/>
        </authorList>
    </citation>
    <scope>NUCLEOTIDE SEQUENCE [LARGE SCALE GENOMIC DNA]</scope>
    <source>
        <strain evidence="1 2">CIAT 652</strain>
    </source>
</reference>
<evidence type="ECO:0000313" key="1">
    <source>
        <dbReference type="EMBL" id="ACE89763.1"/>
    </source>
</evidence>
<organism evidence="1 2">
    <name type="scientific">Rhizobium etli (strain CIAT 652)</name>
    <dbReference type="NCBI Taxonomy" id="491916"/>
    <lineage>
        <taxon>Bacteria</taxon>
        <taxon>Pseudomonadati</taxon>
        <taxon>Pseudomonadota</taxon>
        <taxon>Alphaproteobacteria</taxon>
        <taxon>Hyphomicrobiales</taxon>
        <taxon>Rhizobiaceae</taxon>
        <taxon>Rhizobium/Agrobacterium group</taxon>
        <taxon>Rhizobium</taxon>
    </lineage>
</organism>
<dbReference type="AlphaFoldDB" id="B3PPQ6"/>
<evidence type="ECO:0000313" key="2">
    <source>
        <dbReference type="Proteomes" id="UP000008817"/>
    </source>
</evidence>
<dbReference type="HOGENOM" id="CLU_2882781_0_0_5"/>